<protein>
    <recommendedName>
        <fullName evidence="1">FBA domain-containing protein</fullName>
    </recommendedName>
</protein>
<feature type="domain" description="FBA" evidence="1">
    <location>
        <begin position="114"/>
        <end position="301"/>
    </location>
</feature>
<dbReference type="Gene3D" id="1.20.1280.50">
    <property type="match status" value="1"/>
</dbReference>
<comment type="caution">
    <text evidence="2">The sequence shown here is derived from an EMBL/GenBank/DDBJ whole genome shotgun (WGS) entry which is preliminary data.</text>
</comment>
<dbReference type="SUPFAM" id="SSF49785">
    <property type="entry name" value="Galactose-binding domain-like"/>
    <property type="match status" value="1"/>
</dbReference>
<keyword evidence="3" id="KW-1185">Reference proteome</keyword>
<dbReference type="InterPro" id="IPR039752">
    <property type="entry name" value="F-box_only"/>
</dbReference>
<dbReference type="Pfam" id="PF04300">
    <property type="entry name" value="FBA"/>
    <property type="match status" value="1"/>
</dbReference>
<dbReference type="SMART" id="SM01198">
    <property type="entry name" value="FBA"/>
    <property type="match status" value="1"/>
</dbReference>
<evidence type="ECO:0000259" key="1">
    <source>
        <dbReference type="PROSITE" id="PS51114"/>
    </source>
</evidence>
<proteinExistence type="predicted"/>
<dbReference type="EMBL" id="JAVFWL010000005">
    <property type="protein sequence ID" value="KAK6753219.1"/>
    <property type="molecule type" value="Genomic_DNA"/>
</dbReference>
<dbReference type="PROSITE" id="PS51114">
    <property type="entry name" value="FBA"/>
    <property type="match status" value="1"/>
</dbReference>
<sequence length="348" mass="40708">MVLLFRIMTTFIKSIGEVLTGGRSKDSNGVFCADETLWFEILKRCDKNSLLRCEQACRLFHNILKTSQFWIEKCEYDGVAIPPLNWRKFLRQDLDVSHDSEGSSMQRELNYKRIFCCRPYNRNLAMQLSNTSTLNSLKKKGMVFRSRGDGIRIEHPPVYCEPSEVPVCFATSYDWCSRYFEINFEKSGVEGWVMDLIRPEIVVRERCACREDCGAEYELRAQLLKDDEQFDENVILPRFLVATRSWNQWEGGKSWDTVEHIFKDYPSGMRKLGVMSRGKDTQFWAGHYGSKFGATEVLIRFPEVPRLVSIEEFPDVEKRYTDEYLGRLPLRSLRVPVGMRGRFPARRF</sequence>
<dbReference type="InterPro" id="IPR007397">
    <property type="entry name" value="F-box-assoc_dom"/>
</dbReference>
<dbReference type="PANTHER" id="PTHR12125:SF5">
    <property type="entry name" value="F-BOX DOMAIN-CONTAINING PROTEIN"/>
    <property type="match status" value="1"/>
</dbReference>
<evidence type="ECO:0000313" key="2">
    <source>
        <dbReference type="EMBL" id="KAK6753219.1"/>
    </source>
</evidence>
<dbReference type="SUPFAM" id="SSF81383">
    <property type="entry name" value="F-box domain"/>
    <property type="match status" value="1"/>
</dbReference>
<evidence type="ECO:0000313" key="3">
    <source>
        <dbReference type="Proteomes" id="UP001303046"/>
    </source>
</evidence>
<dbReference type="InterPro" id="IPR036047">
    <property type="entry name" value="F-box-like_dom_sf"/>
</dbReference>
<dbReference type="PANTHER" id="PTHR12125">
    <property type="entry name" value="F-BOX ONLY PROTEIN 6-LIKE PROTEIN"/>
    <property type="match status" value="1"/>
</dbReference>
<dbReference type="InterPro" id="IPR008979">
    <property type="entry name" value="Galactose-bd-like_sf"/>
</dbReference>
<dbReference type="Proteomes" id="UP001303046">
    <property type="component" value="Unassembled WGS sequence"/>
</dbReference>
<name>A0ABR1DS60_NECAM</name>
<organism evidence="2 3">
    <name type="scientific">Necator americanus</name>
    <name type="common">Human hookworm</name>
    <dbReference type="NCBI Taxonomy" id="51031"/>
    <lineage>
        <taxon>Eukaryota</taxon>
        <taxon>Metazoa</taxon>
        <taxon>Ecdysozoa</taxon>
        <taxon>Nematoda</taxon>
        <taxon>Chromadorea</taxon>
        <taxon>Rhabditida</taxon>
        <taxon>Rhabditina</taxon>
        <taxon>Rhabditomorpha</taxon>
        <taxon>Strongyloidea</taxon>
        <taxon>Ancylostomatidae</taxon>
        <taxon>Bunostominae</taxon>
        <taxon>Necator</taxon>
    </lineage>
</organism>
<reference evidence="2 3" key="1">
    <citation type="submission" date="2023-08" db="EMBL/GenBank/DDBJ databases">
        <title>A Necator americanus chromosomal reference genome.</title>
        <authorList>
            <person name="Ilik V."/>
            <person name="Petrzelkova K.J."/>
            <person name="Pardy F."/>
            <person name="Fuh T."/>
            <person name="Niatou-Singa F.S."/>
            <person name="Gouil Q."/>
            <person name="Baker L."/>
            <person name="Ritchie M.E."/>
            <person name="Jex A.R."/>
            <person name="Gazzola D."/>
            <person name="Li H."/>
            <person name="Toshio Fujiwara R."/>
            <person name="Zhan B."/>
            <person name="Aroian R.V."/>
            <person name="Pafco B."/>
            <person name="Schwarz E.M."/>
        </authorList>
    </citation>
    <scope>NUCLEOTIDE SEQUENCE [LARGE SCALE GENOMIC DNA]</scope>
    <source>
        <strain evidence="2 3">Aroian</strain>
        <tissue evidence="2">Whole animal</tissue>
    </source>
</reference>
<accession>A0ABR1DS60</accession>
<dbReference type="Gene3D" id="2.60.120.260">
    <property type="entry name" value="Galactose-binding domain-like"/>
    <property type="match status" value="1"/>
</dbReference>
<gene>
    <name evidence="2" type="primary">Necator_chrV.g17463</name>
    <name evidence="2" type="ORF">RB195_012673</name>
</gene>